<evidence type="ECO:0000256" key="6">
    <source>
        <dbReference type="ARBA" id="ARBA00022989"/>
    </source>
</evidence>
<evidence type="ECO:0008006" key="13">
    <source>
        <dbReference type="Google" id="ProtNLM"/>
    </source>
</evidence>
<dbReference type="GO" id="GO:0015075">
    <property type="term" value="F:monoatomic ion transmembrane transporter activity"/>
    <property type="evidence" value="ECO:0007669"/>
    <property type="project" value="InterPro"/>
</dbReference>
<organism evidence="11 12">
    <name type="scientific">Monosiga brevicollis</name>
    <name type="common">Choanoflagellate</name>
    <dbReference type="NCBI Taxonomy" id="81824"/>
    <lineage>
        <taxon>Eukaryota</taxon>
        <taxon>Choanoflagellata</taxon>
        <taxon>Craspedida</taxon>
        <taxon>Salpingoecidae</taxon>
        <taxon>Monosiga</taxon>
    </lineage>
</organism>
<dbReference type="RefSeq" id="XP_001746826.1">
    <property type="nucleotide sequence ID" value="XM_001746774.1"/>
</dbReference>
<keyword evidence="12" id="KW-1185">Reference proteome</keyword>
<gene>
    <name evidence="11" type="ORF">MONBRDRAFT_37535</name>
</gene>
<feature type="transmembrane region" description="Helical" evidence="10">
    <location>
        <begin position="685"/>
        <end position="708"/>
    </location>
</feature>
<proteinExistence type="inferred from homology"/>
<comment type="similarity">
    <text evidence="2">Belongs to the sideroflexin family.</text>
</comment>
<dbReference type="GeneID" id="5892149"/>
<dbReference type="GO" id="GO:0005743">
    <property type="term" value="C:mitochondrial inner membrane"/>
    <property type="evidence" value="ECO:0000318"/>
    <property type="project" value="GO_Central"/>
</dbReference>
<keyword evidence="7" id="KW-0496">Mitochondrion</keyword>
<dbReference type="AlphaFoldDB" id="A9V2C3"/>
<evidence type="ECO:0000256" key="7">
    <source>
        <dbReference type="ARBA" id="ARBA00023128"/>
    </source>
</evidence>
<evidence type="ECO:0000256" key="1">
    <source>
        <dbReference type="ARBA" id="ARBA00004225"/>
    </source>
</evidence>
<evidence type="ECO:0000256" key="3">
    <source>
        <dbReference type="ARBA" id="ARBA00022448"/>
    </source>
</evidence>
<evidence type="ECO:0000313" key="11">
    <source>
        <dbReference type="EMBL" id="EDQ88233.1"/>
    </source>
</evidence>
<feature type="region of interest" description="Disordered" evidence="9">
    <location>
        <begin position="1"/>
        <end position="46"/>
    </location>
</feature>
<feature type="compositionally biased region" description="Basic and acidic residues" evidence="9">
    <location>
        <begin position="14"/>
        <end position="36"/>
    </location>
</feature>
<keyword evidence="6 10" id="KW-1133">Transmembrane helix</keyword>
<keyword evidence="8 10" id="KW-0472">Membrane</keyword>
<dbReference type="InterPro" id="IPR004686">
    <property type="entry name" value="Mtc"/>
</dbReference>
<dbReference type="KEGG" id="mbr:MONBRDRAFT_37535"/>
<dbReference type="GO" id="GO:0022857">
    <property type="term" value="F:transmembrane transporter activity"/>
    <property type="evidence" value="ECO:0000318"/>
    <property type="project" value="GO_Central"/>
</dbReference>
<keyword evidence="5" id="KW-0029">Amino-acid transport</keyword>
<evidence type="ECO:0000256" key="4">
    <source>
        <dbReference type="ARBA" id="ARBA00022692"/>
    </source>
</evidence>
<evidence type="ECO:0000256" key="5">
    <source>
        <dbReference type="ARBA" id="ARBA00022970"/>
    </source>
</evidence>
<feature type="transmembrane region" description="Helical" evidence="10">
    <location>
        <begin position="720"/>
        <end position="738"/>
    </location>
</feature>
<dbReference type="Proteomes" id="UP000001357">
    <property type="component" value="Unassembled WGS sequence"/>
</dbReference>
<sequence>MAEAAEAGLDDALLEARPHADSDERDNKQDDEHQATEEELELGEDPTIRYDWQRGDVEERRSAIERRRMMLAEVDLTKDEWMDLLNERNLIAVEDQLREQEEQAQALARLAQEPQLAGTLDLADMARVIATNSSRTSRFQIVMQDGTTWDLKAPDMPTMTMWMDELLMRQQQLREQALRENMTASGFAAGSDTRFTAEEEALAAPPSFDESLDIHPQGPLANSADLYTATAAEIASMQSEDDDDASEQDASELSDENKRLTKKVQEQANIIRELQQKLRKQNEAHRELHAAHLTLQQQCKEYQADLAMRDTRLLQANEELRLEKEARERERSLGLSAHQLQMRLAWVKADLSHHQALIELYHHRLAGATACVSLYRAIADGMDATTSEREETWMAQLADADHALLSSKVRADGLQEQLNVLQLQSPDAGSSFCSSPSTCYAATPVDMAQTFDPARPRYDQTTFQGRFRHFMDIADPRCLAPSLFFGMSLDESVSLMEQWKTNAVPASVPAERLWLAKKIRDSAIHPDTGETIVQPFRMSGFAIYGTPIVVGMLLPNPTIASTIFWQSLNQTHNACVNYANRNASQATEVSDLVTGYIGAVASSVSIAVGLNQLVKRARISEGLRTVLSRFVPYPAVASASTANMLLMRRSELKNGIAIKDDEGSVVGFSQKAAERAIYQTMLSRVVLPAPLLLIPPMTMMALGKTGLFNRLPRARMPVEATVCVLAFVFGLPFAISLFPQEGSITVQEAEPQFRGLQNSKGQPVETFYFNKGL</sequence>
<evidence type="ECO:0000256" key="2">
    <source>
        <dbReference type="ARBA" id="ARBA00005974"/>
    </source>
</evidence>
<name>A9V2C3_MONBE</name>
<evidence type="ECO:0000313" key="12">
    <source>
        <dbReference type="Proteomes" id="UP000001357"/>
    </source>
</evidence>
<keyword evidence="3" id="KW-0813">Transport</keyword>
<evidence type="ECO:0000256" key="9">
    <source>
        <dbReference type="SAM" id="MobiDB-lite"/>
    </source>
</evidence>
<dbReference type="PANTHER" id="PTHR11153">
    <property type="entry name" value="SIDEROFLEXIN"/>
    <property type="match status" value="1"/>
</dbReference>
<protein>
    <recommendedName>
        <fullName evidence="13">Sidoreflexin</fullName>
    </recommendedName>
</protein>
<dbReference type="GO" id="GO:0006865">
    <property type="term" value="P:amino acid transport"/>
    <property type="evidence" value="ECO:0007669"/>
    <property type="project" value="UniProtKB-KW"/>
</dbReference>
<dbReference type="PANTHER" id="PTHR11153:SF6">
    <property type="entry name" value="SIDEROFLEXIN-5"/>
    <property type="match status" value="1"/>
</dbReference>
<dbReference type="SUPFAM" id="SSF50729">
    <property type="entry name" value="PH domain-like"/>
    <property type="match status" value="1"/>
</dbReference>
<comment type="subcellular location">
    <subcellularLocation>
        <location evidence="1">Mitochondrion membrane</location>
        <topology evidence="1">Multi-pass membrane protein</topology>
    </subcellularLocation>
</comment>
<dbReference type="Pfam" id="PF03820">
    <property type="entry name" value="SFXNs"/>
    <property type="match status" value="1"/>
</dbReference>
<feature type="compositionally biased region" description="Acidic residues" evidence="9">
    <location>
        <begin position="239"/>
        <end position="254"/>
    </location>
</feature>
<dbReference type="NCBIfam" id="TIGR00798">
    <property type="entry name" value="mtc"/>
    <property type="match status" value="1"/>
</dbReference>
<dbReference type="EMBL" id="CH991555">
    <property type="protein sequence ID" value="EDQ88233.1"/>
    <property type="molecule type" value="Genomic_DNA"/>
</dbReference>
<dbReference type="eggNOG" id="KOG3767">
    <property type="taxonomic scope" value="Eukaryota"/>
</dbReference>
<accession>A9V2C3</accession>
<feature type="region of interest" description="Disordered" evidence="9">
    <location>
        <begin position="237"/>
        <end position="261"/>
    </location>
</feature>
<evidence type="ECO:0000256" key="10">
    <source>
        <dbReference type="SAM" id="Phobius"/>
    </source>
</evidence>
<keyword evidence="4 10" id="KW-0812">Transmembrane</keyword>
<evidence type="ECO:0000256" key="8">
    <source>
        <dbReference type="ARBA" id="ARBA00023136"/>
    </source>
</evidence>
<dbReference type="GO" id="GO:1990542">
    <property type="term" value="P:mitochondrial transmembrane transport"/>
    <property type="evidence" value="ECO:0000318"/>
    <property type="project" value="GO_Central"/>
</dbReference>
<reference evidence="11 12" key="1">
    <citation type="journal article" date="2008" name="Nature">
        <title>The genome of the choanoflagellate Monosiga brevicollis and the origin of metazoans.</title>
        <authorList>
            <consortium name="JGI Sequencing"/>
            <person name="King N."/>
            <person name="Westbrook M.J."/>
            <person name="Young S.L."/>
            <person name="Kuo A."/>
            <person name="Abedin M."/>
            <person name="Chapman J."/>
            <person name="Fairclough S."/>
            <person name="Hellsten U."/>
            <person name="Isogai Y."/>
            <person name="Letunic I."/>
            <person name="Marr M."/>
            <person name="Pincus D."/>
            <person name="Putnam N."/>
            <person name="Rokas A."/>
            <person name="Wright K.J."/>
            <person name="Zuzow R."/>
            <person name="Dirks W."/>
            <person name="Good M."/>
            <person name="Goodstein D."/>
            <person name="Lemons D."/>
            <person name="Li W."/>
            <person name="Lyons J.B."/>
            <person name="Morris A."/>
            <person name="Nichols S."/>
            <person name="Richter D.J."/>
            <person name="Salamov A."/>
            <person name="Bork P."/>
            <person name="Lim W.A."/>
            <person name="Manning G."/>
            <person name="Miller W.T."/>
            <person name="McGinnis W."/>
            <person name="Shapiro H."/>
            <person name="Tjian R."/>
            <person name="Grigoriev I.V."/>
            <person name="Rokhsar D."/>
        </authorList>
    </citation>
    <scope>NUCLEOTIDE SEQUENCE [LARGE SCALE GENOMIC DNA]</scope>
    <source>
        <strain evidence="12">MX1 / ATCC 50154</strain>
    </source>
</reference>
<dbReference type="InParanoid" id="A9V2C3"/>